<evidence type="ECO:0000313" key="10">
    <source>
        <dbReference type="Proteomes" id="UP000632125"/>
    </source>
</evidence>
<evidence type="ECO:0000256" key="1">
    <source>
        <dbReference type="ARBA" id="ARBA00004651"/>
    </source>
</evidence>
<dbReference type="PANTHER" id="PTHR34220">
    <property type="entry name" value="SENSOR HISTIDINE KINASE YPDA"/>
    <property type="match status" value="1"/>
</dbReference>
<keyword evidence="10" id="KW-1185">Reference proteome</keyword>
<dbReference type="Pfam" id="PF06580">
    <property type="entry name" value="His_kinase"/>
    <property type="match status" value="1"/>
</dbReference>
<keyword evidence="4" id="KW-0808">Transferase</keyword>
<keyword evidence="3" id="KW-0597">Phosphoprotein</keyword>
<dbReference type="PANTHER" id="PTHR34220:SF7">
    <property type="entry name" value="SENSOR HISTIDINE KINASE YPDA"/>
    <property type="match status" value="1"/>
</dbReference>
<evidence type="ECO:0000256" key="3">
    <source>
        <dbReference type="ARBA" id="ARBA00022553"/>
    </source>
</evidence>
<evidence type="ECO:0000256" key="5">
    <source>
        <dbReference type="ARBA" id="ARBA00022777"/>
    </source>
</evidence>
<dbReference type="AlphaFoldDB" id="A0A927H6N8"/>
<comment type="caution">
    <text evidence="9">The sequence shown here is derived from an EMBL/GenBank/DDBJ whole genome shotgun (WGS) entry which is preliminary data.</text>
</comment>
<dbReference type="Proteomes" id="UP000632125">
    <property type="component" value="Unassembled WGS sequence"/>
</dbReference>
<dbReference type="Pfam" id="PF02518">
    <property type="entry name" value="HATPase_c"/>
    <property type="match status" value="1"/>
</dbReference>
<evidence type="ECO:0000313" key="9">
    <source>
        <dbReference type="EMBL" id="MBD2868759.1"/>
    </source>
</evidence>
<dbReference type="RefSeq" id="WP_190860319.1">
    <property type="nucleotide sequence ID" value="NZ_JACXIY010000012.1"/>
</dbReference>
<keyword evidence="7" id="KW-0812">Transmembrane</keyword>
<feature type="transmembrane region" description="Helical" evidence="7">
    <location>
        <begin position="7"/>
        <end position="29"/>
    </location>
</feature>
<sequence length="574" mass="65432">MKRNRPIFLKINLVILVLLIPAVILYTYFSRTSLQVIDKQMSDYNESRLQFLKSQIESNAERLSFSSSVLARDSSILDLQLSILTRDYYGTIDYQTQVKEKLYLQSFSSNWTNSLSVYLPDIATRISTNPGDGYDEGELDEADNGKWRFHPGQDGGHPYYQLFIWDPYFSKDGSQTVNAVFEVRFGLDNIRKMLQHYKLESAGNCFLLTASGTVITDAAAADADYAEAGASLMEASLSELGHLNMKLDGQRTYVSYVWLPGLEAWLVDYVPLHVFHAPVIESRNLFYLSMLALIVLGFAASWLLYLHVQKPISHIIKGLKHFEMGDYSYRIGKRFHNEFDYMLQRFNDMGKEIQHLIQNVYEEQNRSRLATLKQLQAQINPHFLYNCLSFIAGCAKVGHTETIKEMAYHLGGYYRYTTRVENQVPLLREEAELVRHYLQIYSYRLERVDYGIDIPPDMMDEPVMRLILQPVVENAVMHGIEPKPGRGTVLVTGVREAGWAVIRIEDSGSGMSASEIEAYVRRLNQPMDEGTGCGLWNVHQRLKQRFGGGAGVTLEPSRTLSGLCVTLRWRAEAG</sequence>
<dbReference type="PROSITE" id="PS50885">
    <property type="entry name" value="HAMP"/>
    <property type="match status" value="1"/>
</dbReference>
<dbReference type="EMBL" id="JACXIY010000012">
    <property type="protein sequence ID" value="MBD2868759.1"/>
    <property type="molecule type" value="Genomic_DNA"/>
</dbReference>
<evidence type="ECO:0000256" key="6">
    <source>
        <dbReference type="ARBA" id="ARBA00023136"/>
    </source>
</evidence>
<dbReference type="Gene3D" id="6.10.340.10">
    <property type="match status" value="1"/>
</dbReference>
<dbReference type="Gene3D" id="3.30.565.10">
    <property type="entry name" value="Histidine kinase-like ATPase, C-terminal domain"/>
    <property type="match status" value="1"/>
</dbReference>
<gene>
    <name evidence="9" type="ORF">IDH41_09225</name>
</gene>
<feature type="domain" description="HAMP" evidence="8">
    <location>
        <begin position="306"/>
        <end position="358"/>
    </location>
</feature>
<reference evidence="9" key="1">
    <citation type="submission" date="2020-09" db="EMBL/GenBank/DDBJ databases">
        <title>A novel bacterium of genus Paenibacillus, isolated from South China Sea.</title>
        <authorList>
            <person name="Huang H."/>
            <person name="Mo K."/>
            <person name="Hu Y."/>
        </authorList>
    </citation>
    <scope>NUCLEOTIDE SEQUENCE</scope>
    <source>
        <strain evidence="9">IB182493</strain>
    </source>
</reference>
<keyword evidence="2" id="KW-1003">Cell membrane</keyword>
<evidence type="ECO:0000256" key="2">
    <source>
        <dbReference type="ARBA" id="ARBA00022475"/>
    </source>
</evidence>
<organism evidence="9 10">
    <name type="scientific">Paenibacillus arenilitoris</name>
    <dbReference type="NCBI Taxonomy" id="2772299"/>
    <lineage>
        <taxon>Bacteria</taxon>
        <taxon>Bacillati</taxon>
        <taxon>Bacillota</taxon>
        <taxon>Bacilli</taxon>
        <taxon>Bacillales</taxon>
        <taxon>Paenibacillaceae</taxon>
        <taxon>Paenibacillus</taxon>
    </lineage>
</organism>
<keyword evidence="6 7" id="KW-0472">Membrane</keyword>
<evidence type="ECO:0000256" key="4">
    <source>
        <dbReference type="ARBA" id="ARBA00022679"/>
    </source>
</evidence>
<dbReference type="InterPro" id="IPR036890">
    <property type="entry name" value="HATPase_C_sf"/>
</dbReference>
<feature type="transmembrane region" description="Helical" evidence="7">
    <location>
        <begin position="285"/>
        <end position="306"/>
    </location>
</feature>
<dbReference type="SUPFAM" id="SSF55874">
    <property type="entry name" value="ATPase domain of HSP90 chaperone/DNA topoisomerase II/histidine kinase"/>
    <property type="match status" value="1"/>
</dbReference>
<evidence type="ECO:0000256" key="7">
    <source>
        <dbReference type="SAM" id="Phobius"/>
    </source>
</evidence>
<name>A0A927H6N8_9BACL</name>
<proteinExistence type="predicted"/>
<comment type="subcellular location">
    <subcellularLocation>
        <location evidence="1">Cell membrane</location>
        <topology evidence="1">Multi-pass membrane protein</topology>
    </subcellularLocation>
</comment>
<evidence type="ECO:0000259" key="8">
    <source>
        <dbReference type="PROSITE" id="PS50885"/>
    </source>
</evidence>
<protein>
    <submittedName>
        <fullName evidence="9">Histidine kinase</fullName>
    </submittedName>
</protein>
<accession>A0A927H6N8</accession>
<dbReference type="GO" id="GO:0005886">
    <property type="term" value="C:plasma membrane"/>
    <property type="evidence" value="ECO:0007669"/>
    <property type="project" value="UniProtKB-SubCell"/>
</dbReference>
<dbReference type="InterPro" id="IPR010559">
    <property type="entry name" value="Sig_transdc_His_kin_internal"/>
</dbReference>
<keyword evidence="5 9" id="KW-0418">Kinase</keyword>
<dbReference type="InterPro" id="IPR050640">
    <property type="entry name" value="Bact_2-comp_sensor_kinase"/>
</dbReference>
<keyword evidence="7" id="KW-1133">Transmembrane helix</keyword>
<dbReference type="GO" id="GO:0000155">
    <property type="term" value="F:phosphorelay sensor kinase activity"/>
    <property type="evidence" value="ECO:0007669"/>
    <property type="project" value="InterPro"/>
</dbReference>
<dbReference type="InterPro" id="IPR003594">
    <property type="entry name" value="HATPase_dom"/>
</dbReference>
<dbReference type="InterPro" id="IPR003660">
    <property type="entry name" value="HAMP_dom"/>
</dbReference>